<protein>
    <submittedName>
        <fullName evidence="1">Uncharacterized protein</fullName>
    </submittedName>
</protein>
<comment type="caution">
    <text evidence="1">The sequence shown here is derived from an EMBL/GenBank/DDBJ whole genome shotgun (WGS) entry which is preliminary data.</text>
</comment>
<sequence length="272" mass="29537">MSSHQYKDNSRRDDRRPTLPPIRDIFAAELSQTIVPSHNHSSQSSASSSPRIGLQRLSLSDDGSSHASSSRAGSSARPHPSFDPGRSSSPALQVRTTSEPAYRPGVHPAYPPYGHPSAIMTRHIDPNALATSGYPYAASQPQPQFAHPNPQLGPGGRSTDPSADRTSSIPGRYECNWCGKGFTRPSSLKIHMNTHTGEKPYVCPFEGCGRSFSVQSNMRRHSRVHTKQADIPAETEDYESDNSESVAASRVSHSRADSASTRSSQSQTSRRS</sequence>
<keyword evidence="2" id="KW-1185">Reference proteome</keyword>
<evidence type="ECO:0000313" key="1">
    <source>
        <dbReference type="EMBL" id="KAI0092939.1"/>
    </source>
</evidence>
<proteinExistence type="predicted"/>
<reference evidence="1" key="1">
    <citation type="journal article" date="2021" name="Environ. Microbiol.">
        <title>Gene family expansions and transcriptome signatures uncover fungal adaptations to wood decay.</title>
        <authorList>
            <person name="Hage H."/>
            <person name="Miyauchi S."/>
            <person name="Viragh M."/>
            <person name="Drula E."/>
            <person name="Min B."/>
            <person name="Chaduli D."/>
            <person name="Navarro D."/>
            <person name="Favel A."/>
            <person name="Norest M."/>
            <person name="Lesage-Meessen L."/>
            <person name="Balint B."/>
            <person name="Merenyi Z."/>
            <person name="de Eugenio L."/>
            <person name="Morin E."/>
            <person name="Martinez A.T."/>
            <person name="Baldrian P."/>
            <person name="Stursova M."/>
            <person name="Martinez M.J."/>
            <person name="Novotny C."/>
            <person name="Magnuson J.K."/>
            <person name="Spatafora J.W."/>
            <person name="Maurice S."/>
            <person name="Pangilinan J."/>
            <person name="Andreopoulos W."/>
            <person name="LaButti K."/>
            <person name="Hundley H."/>
            <person name="Na H."/>
            <person name="Kuo A."/>
            <person name="Barry K."/>
            <person name="Lipzen A."/>
            <person name="Henrissat B."/>
            <person name="Riley R."/>
            <person name="Ahrendt S."/>
            <person name="Nagy L.G."/>
            <person name="Grigoriev I.V."/>
            <person name="Martin F."/>
            <person name="Rosso M.N."/>
        </authorList>
    </citation>
    <scope>NUCLEOTIDE SEQUENCE</scope>
    <source>
        <strain evidence="1">CBS 384.51</strain>
    </source>
</reference>
<accession>A0ACB8UFA8</accession>
<gene>
    <name evidence="1" type="ORF">BDY19DRAFT_397512</name>
</gene>
<organism evidence="1 2">
    <name type="scientific">Irpex rosettiformis</name>
    <dbReference type="NCBI Taxonomy" id="378272"/>
    <lineage>
        <taxon>Eukaryota</taxon>
        <taxon>Fungi</taxon>
        <taxon>Dikarya</taxon>
        <taxon>Basidiomycota</taxon>
        <taxon>Agaricomycotina</taxon>
        <taxon>Agaricomycetes</taxon>
        <taxon>Polyporales</taxon>
        <taxon>Irpicaceae</taxon>
        <taxon>Irpex</taxon>
    </lineage>
</organism>
<evidence type="ECO:0000313" key="2">
    <source>
        <dbReference type="Proteomes" id="UP001055072"/>
    </source>
</evidence>
<dbReference type="Proteomes" id="UP001055072">
    <property type="component" value="Unassembled WGS sequence"/>
</dbReference>
<dbReference type="EMBL" id="MU274902">
    <property type="protein sequence ID" value="KAI0092939.1"/>
    <property type="molecule type" value="Genomic_DNA"/>
</dbReference>
<name>A0ACB8UFA8_9APHY</name>